<protein>
    <recommendedName>
        <fullName evidence="7">HSF-type DNA-binding domain-containing protein</fullName>
    </recommendedName>
</protein>
<dbReference type="PANTHER" id="PTHR10015:SF206">
    <property type="entry name" value="HSF-TYPE DNA-BINDING DOMAIN-CONTAINING PROTEIN"/>
    <property type="match status" value="1"/>
</dbReference>
<accession>A0AAU9J8N5</accession>
<dbReference type="Pfam" id="PF00447">
    <property type="entry name" value="HSF_DNA-bind"/>
    <property type="match status" value="1"/>
</dbReference>
<proteinExistence type="inferred from homology"/>
<keyword evidence="3" id="KW-0539">Nucleus</keyword>
<dbReference type="GO" id="GO:0003700">
    <property type="term" value="F:DNA-binding transcription factor activity"/>
    <property type="evidence" value="ECO:0007669"/>
    <property type="project" value="InterPro"/>
</dbReference>
<dbReference type="InterPro" id="IPR036390">
    <property type="entry name" value="WH_DNA-bd_sf"/>
</dbReference>
<dbReference type="GO" id="GO:0005634">
    <property type="term" value="C:nucleus"/>
    <property type="evidence" value="ECO:0007669"/>
    <property type="project" value="UniProtKB-SubCell"/>
</dbReference>
<comment type="subcellular location">
    <subcellularLocation>
        <location evidence="1">Nucleus</location>
    </subcellularLocation>
</comment>
<dbReference type="InterPro" id="IPR036388">
    <property type="entry name" value="WH-like_DNA-bd_sf"/>
</dbReference>
<dbReference type="EMBL" id="CAJZBQ010000036">
    <property type="protein sequence ID" value="CAG9324549.1"/>
    <property type="molecule type" value="Genomic_DNA"/>
</dbReference>
<feature type="domain" description="HSF-type DNA-binding" evidence="7">
    <location>
        <begin position="6"/>
        <end position="101"/>
    </location>
</feature>
<reference evidence="8" key="1">
    <citation type="submission" date="2021-09" db="EMBL/GenBank/DDBJ databases">
        <authorList>
            <consortium name="AG Swart"/>
            <person name="Singh M."/>
            <person name="Singh A."/>
            <person name="Seah K."/>
            <person name="Emmerich C."/>
        </authorList>
    </citation>
    <scope>NUCLEOTIDE SEQUENCE</scope>
    <source>
        <strain evidence="8">ATCC30299</strain>
    </source>
</reference>
<dbReference type="SMART" id="SM00415">
    <property type="entry name" value="HSF"/>
    <property type="match status" value="1"/>
</dbReference>
<dbReference type="InterPro" id="IPR000232">
    <property type="entry name" value="HSF_DNA-bd"/>
</dbReference>
<comment type="caution">
    <text evidence="8">The sequence shown here is derived from an EMBL/GenBank/DDBJ whole genome shotgun (WGS) entry which is preliminary data.</text>
</comment>
<evidence type="ECO:0000256" key="4">
    <source>
        <dbReference type="RuleBase" id="RU004020"/>
    </source>
</evidence>
<gene>
    <name evidence="8" type="ORF">BSTOLATCC_MIC36335</name>
</gene>
<evidence type="ECO:0000313" key="9">
    <source>
        <dbReference type="Proteomes" id="UP001162131"/>
    </source>
</evidence>
<dbReference type="Proteomes" id="UP001162131">
    <property type="component" value="Unassembled WGS sequence"/>
</dbReference>
<evidence type="ECO:0000256" key="1">
    <source>
        <dbReference type="ARBA" id="ARBA00004123"/>
    </source>
</evidence>
<feature type="region of interest" description="Disordered" evidence="6">
    <location>
        <begin position="223"/>
        <end position="245"/>
    </location>
</feature>
<dbReference type="AlphaFoldDB" id="A0AAU9J8N5"/>
<evidence type="ECO:0000313" key="8">
    <source>
        <dbReference type="EMBL" id="CAG9324549.1"/>
    </source>
</evidence>
<dbReference type="FunFam" id="1.10.10.10:FF:000334">
    <property type="entry name" value="Heat shock factor protein 2"/>
    <property type="match status" value="1"/>
</dbReference>
<evidence type="ECO:0000259" key="7">
    <source>
        <dbReference type="SMART" id="SM00415"/>
    </source>
</evidence>
<dbReference type="Gene3D" id="1.10.10.10">
    <property type="entry name" value="Winged helix-like DNA-binding domain superfamily/Winged helix DNA-binding domain"/>
    <property type="match status" value="1"/>
</dbReference>
<feature type="coiled-coil region" evidence="5">
    <location>
        <begin position="134"/>
        <end position="161"/>
    </location>
</feature>
<organism evidence="8 9">
    <name type="scientific">Blepharisma stoltei</name>
    <dbReference type="NCBI Taxonomy" id="1481888"/>
    <lineage>
        <taxon>Eukaryota</taxon>
        <taxon>Sar</taxon>
        <taxon>Alveolata</taxon>
        <taxon>Ciliophora</taxon>
        <taxon>Postciliodesmatophora</taxon>
        <taxon>Heterotrichea</taxon>
        <taxon>Heterotrichida</taxon>
        <taxon>Blepharismidae</taxon>
        <taxon>Blepharisma</taxon>
    </lineage>
</organism>
<keyword evidence="9" id="KW-1185">Reference proteome</keyword>
<name>A0AAU9J8N5_9CILI</name>
<dbReference type="PRINTS" id="PR00056">
    <property type="entry name" value="HSFDOMAIN"/>
</dbReference>
<keyword evidence="2" id="KW-0238">DNA-binding</keyword>
<dbReference type="SUPFAM" id="SSF46785">
    <property type="entry name" value="Winged helix' DNA-binding domain"/>
    <property type="match status" value="1"/>
</dbReference>
<dbReference type="GO" id="GO:0043565">
    <property type="term" value="F:sequence-specific DNA binding"/>
    <property type="evidence" value="ECO:0007669"/>
    <property type="project" value="InterPro"/>
</dbReference>
<dbReference type="PANTHER" id="PTHR10015">
    <property type="entry name" value="HEAT SHOCK TRANSCRIPTION FACTOR"/>
    <property type="match status" value="1"/>
</dbReference>
<evidence type="ECO:0000256" key="2">
    <source>
        <dbReference type="ARBA" id="ARBA00023125"/>
    </source>
</evidence>
<evidence type="ECO:0000256" key="5">
    <source>
        <dbReference type="SAM" id="Coils"/>
    </source>
</evidence>
<sequence length="273" mass="31707">MKKKSSSASFLKKTYDMLEQGESDDLVSWTEDGSIFVIKNVNEFSEKVLPKYFKHNNLASFVRQLNMYDFHKCRVSGIDHAFKHPLFLRGRLDLLEEIRRKNSEVNLPVEQRSTTSKAEISPLLQKLYQLHRRSQASDTEIQKLEEKVAELNEQNRTLASQFWETKEKMRGIEQVLLMMATYIQTSGQDLTSQLFARENNLPITHIPDTPKKRTKCGEVMDNVYSHSRDEGRNSKTSSNDGRKDDFEVDDFFSYQDLEDCGGENLDFLLDNKS</sequence>
<comment type="similarity">
    <text evidence="4">Belongs to the HSF family.</text>
</comment>
<keyword evidence="5" id="KW-0175">Coiled coil</keyword>
<evidence type="ECO:0000256" key="3">
    <source>
        <dbReference type="ARBA" id="ARBA00023242"/>
    </source>
</evidence>
<evidence type="ECO:0000256" key="6">
    <source>
        <dbReference type="SAM" id="MobiDB-lite"/>
    </source>
</evidence>